<dbReference type="InterPro" id="IPR018723">
    <property type="entry name" value="DUF2254_membrane"/>
</dbReference>
<dbReference type="RefSeq" id="WP_014132330.1">
    <property type="nucleotide sequence ID" value="NC_016078.1"/>
</dbReference>
<evidence type="ECO:0000313" key="3">
    <source>
        <dbReference type="Proteomes" id="UP000008850"/>
    </source>
</evidence>
<dbReference type="AlphaFoldDB" id="G4R6B9"/>
<organism evidence="2 3">
    <name type="scientific">Pelagibacterium halotolerans (strain DSM 22347 / JCM 15775 / CGMCC 1.7692 / B2)</name>
    <dbReference type="NCBI Taxonomy" id="1082931"/>
    <lineage>
        <taxon>Bacteria</taxon>
        <taxon>Pseudomonadati</taxon>
        <taxon>Pseudomonadota</taxon>
        <taxon>Alphaproteobacteria</taxon>
        <taxon>Hyphomicrobiales</taxon>
        <taxon>Devosiaceae</taxon>
        <taxon>Pelagibacterium</taxon>
    </lineage>
</organism>
<dbReference type="HOGENOM" id="CLU_032303_1_1_5"/>
<feature type="transmembrane region" description="Helical" evidence="1">
    <location>
        <begin position="62"/>
        <end position="88"/>
    </location>
</feature>
<dbReference type="eggNOG" id="COG4325">
    <property type="taxonomic scope" value="Bacteria"/>
</dbReference>
<dbReference type="Pfam" id="PF10011">
    <property type="entry name" value="DUF2254"/>
    <property type="match status" value="1"/>
</dbReference>
<evidence type="ECO:0000313" key="2">
    <source>
        <dbReference type="EMBL" id="AEQ53184.1"/>
    </source>
</evidence>
<keyword evidence="1" id="KW-1133">Transmembrane helix</keyword>
<evidence type="ECO:0008006" key="4">
    <source>
        <dbReference type="Google" id="ProtNLM"/>
    </source>
</evidence>
<dbReference type="PATRIC" id="fig|1082931.4.peg.3148"/>
<accession>G4R6B9</accession>
<dbReference type="STRING" id="1082931.KKY_3195"/>
<feature type="transmembrane region" description="Helical" evidence="1">
    <location>
        <begin position="108"/>
        <end position="129"/>
    </location>
</feature>
<dbReference type="KEGG" id="phl:KKY_3195"/>
<proteinExistence type="predicted"/>
<reference evidence="2 3" key="1">
    <citation type="journal article" date="2012" name="J. Bacteriol.">
        <title>Complete genome sequence of Pelagibacterium halotolerans B2T.</title>
        <authorList>
            <person name="Huo Y.Y."/>
            <person name="Cheng H."/>
            <person name="Han X.F."/>
            <person name="Jiang X.W."/>
            <person name="Sun C."/>
            <person name="Zhang X.Q."/>
            <person name="Zhu X.F."/>
            <person name="Liu Y.F."/>
            <person name="Li P.F."/>
            <person name="Ni P.X."/>
            <person name="Wu M."/>
        </authorList>
    </citation>
    <scope>NUCLEOTIDE SEQUENCE [LARGE SCALE GENOMIC DNA]</scope>
    <source>
        <strain evidence="3">DSM 22347 / JCM 15775 / CGMCC 1.7692 / B2</strain>
    </source>
</reference>
<feature type="transmembrane region" description="Helical" evidence="1">
    <location>
        <begin position="141"/>
        <end position="161"/>
    </location>
</feature>
<feature type="transmembrane region" description="Helical" evidence="1">
    <location>
        <begin position="18"/>
        <end position="42"/>
    </location>
</feature>
<dbReference type="Proteomes" id="UP000008850">
    <property type="component" value="Chromosome"/>
</dbReference>
<sequence>MAFYVHAKSLMTSIAGSFWFVPLLMALAGLALGNLFVFIDALDALSGLREQSFYPRFGPEGARAVLTTIAGGMMTMASLVFSLTFVGLTQLSSQLGPRVLMMFMEDRATQLVLGAFVGVFLFALVVLGEVSELDDGFVPDLAVAATIVIATGAFGLVIYFVHHMALAIQADVIVADLGRRFARAIGRVARKAQTCDIARANRHVAEFEGFAGTPVPAPSSGYIRHIAYDRLLDILQTGGLRLVIDLRVDDYVGEAMPMAHVEGPAPDVGALAKCFTLGPRRDVLQEATYEARALIDIALRGLSPGINDPNTAVAAIDHMSGALLPLVRSEGVPRVLFTEDGRAALRRPDLGLTHYLDLIVPALLPAMRTDTLATERLIELLILFDRVSRQDDARETIAKWRKVMARDVDNHQLPQTMVDWLKEKAAE</sequence>
<name>G4R6B9_PELHB</name>
<keyword evidence="1" id="KW-0812">Transmembrane</keyword>
<dbReference type="EMBL" id="CP003075">
    <property type="protein sequence ID" value="AEQ53184.1"/>
    <property type="molecule type" value="Genomic_DNA"/>
</dbReference>
<gene>
    <name evidence="2" type="ordered locus">KKY_3195</name>
</gene>
<keyword evidence="1" id="KW-0472">Membrane</keyword>
<keyword evidence="3" id="KW-1185">Reference proteome</keyword>
<evidence type="ECO:0000256" key="1">
    <source>
        <dbReference type="SAM" id="Phobius"/>
    </source>
</evidence>
<protein>
    <recommendedName>
        <fullName evidence="4">DUF2254 domain-containing protein</fullName>
    </recommendedName>
</protein>